<sequence length="207" mass="24147">MFFEKLDSKFKDIFPSESNLVYSHTKEETTNCKDELLFNKELHTIDTIRNKYDKEELVNEVQEHDSSVESLKSLHSQVEMYSYGRTFIGDICLKKLNSLTSLLIHNCIHSNKKHFHHGICPETASEMNHFSQQKLTDTERGLFQCTVSEHVFPENDRERDMRPHTGEKSIQSDKREGKKFQYNPLCPDASQNLGRKLTNAIYLGKIF</sequence>
<proteinExistence type="predicted"/>
<feature type="region of interest" description="Disordered" evidence="1">
    <location>
        <begin position="153"/>
        <end position="175"/>
    </location>
</feature>
<evidence type="ECO:0000313" key="3">
    <source>
        <dbReference type="Proteomes" id="UP000886998"/>
    </source>
</evidence>
<evidence type="ECO:0000256" key="1">
    <source>
        <dbReference type="SAM" id="MobiDB-lite"/>
    </source>
</evidence>
<dbReference type="Proteomes" id="UP000886998">
    <property type="component" value="Unassembled WGS sequence"/>
</dbReference>
<evidence type="ECO:0000313" key="2">
    <source>
        <dbReference type="EMBL" id="GFY48974.1"/>
    </source>
</evidence>
<gene>
    <name evidence="2" type="ORF">TNIN_86541</name>
</gene>
<protein>
    <submittedName>
        <fullName evidence="2">Uncharacterized protein</fullName>
    </submittedName>
</protein>
<dbReference type="EMBL" id="BMAV01006733">
    <property type="protein sequence ID" value="GFY48974.1"/>
    <property type="molecule type" value="Genomic_DNA"/>
</dbReference>
<organism evidence="2 3">
    <name type="scientific">Trichonephila inaurata madagascariensis</name>
    <dbReference type="NCBI Taxonomy" id="2747483"/>
    <lineage>
        <taxon>Eukaryota</taxon>
        <taxon>Metazoa</taxon>
        <taxon>Ecdysozoa</taxon>
        <taxon>Arthropoda</taxon>
        <taxon>Chelicerata</taxon>
        <taxon>Arachnida</taxon>
        <taxon>Araneae</taxon>
        <taxon>Araneomorphae</taxon>
        <taxon>Entelegynae</taxon>
        <taxon>Araneoidea</taxon>
        <taxon>Nephilidae</taxon>
        <taxon>Trichonephila</taxon>
        <taxon>Trichonephila inaurata</taxon>
    </lineage>
</organism>
<keyword evidence="3" id="KW-1185">Reference proteome</keyword>
<dbReference type="AlphaFoldDB" id="A0A8X6XAG5"/>
<comment type="caution">
    <text evidence="2">The sequence shown here is derived from an EMBL/GenBank/DDBJ whole genome shotgun (WGS) entry which is preliminary data.</text>
</comment>
<reference evidence="2" key="1">
    <citation type="submission" date="2020-08" db="EMBL/GenBank/DDBJ databases">
        <title>Multicomponent nature underlies the extraordinary mechanical properties of spider dragline silk.</title>
        <authorList>
            <person name="Kono N."/>
            <person name="Nakamura H."/>
            <person name="Mori M."/>
            <person name="Yoshida Y."/>
            <person name="Ohtoshi R."/>
            <person name="Malay A.D."/>
            <person name="Moran D.A.P."/>
            <person name="Tomita M."/>
            <person name="Numata K."/>
            <person name="Arakawa K."/>
        </authorList>
    </citation>
    <scope>NUCLEOTIDE SEQUENCE</scope>
</reference>
<name>A0A8X6XAG5_9ARAC</name>
<accession>A0A8X6XAG5</accession>